<proteinExistence type="predicted"/>
<feature type="domain" description="Ig-like" evidence="11">
    <location>
        <begin position="672"/>
        <end position="761"/>
    </location>
</feature>
<organism evidence="12">
    <name type="scientific">Tetraodon nigroviridis</name>
    <name type="common">Spotted green pufferfish</name>
    <name type="synonym">Chelonodon nigroviridis</name>
    <dbReference type="NCBI Taxonomy" id="99883"/>
    <lineage>
        <taxon>Eukaryota</taxon>
        <taxon>Metazoa</taxon>
        <taxon>Chordata</taxon>
        <taxon>Craniata</taxon>
        <taxon>Vertebrata</taxon>
        <taxon>Euteleostomi</taxon>
        <taxon>Actinopterygii</taxon>
        <taxon>Neopterygii</taxon>
        <taxon>Teleostei</taxon>
        <taxon>Neoteleostei</taxon>
        <taxon>Acanthomorphata</taxon>
        <taxon>Eupercaria</taxon>
        <taxon>Tetraodontiformes</taxon>
        <taxon>Tetradontoidea</taxon>
        <taxon>Tetraodontidae</taxon>
        <taxon>Tetraodon</taxon>
    </lineage>
</organism>
<keyword evidence="4" id="KW-0732">Signal</keyword>
<keyword evidence="8" id="KW-1015">Disulfide bond</keyword>
<dbReference type="PROSITE" id="PS50835">
    <property type="entry name" value="IG_LIKE"/>
    <property type="match status" value="4"/>
</dbReference>
<dbReference type="Pfam" id="PF13855">
    <property type="entry name" value="LRR_8"/>
    <property type="match status" value="2"/>
</dbReference>
<evidence type="ECO:0000256" key="2">
    <source>
        <dbReference type="ARBA" id="ARBA00022614"/>
    </source>
</evidence>
<keyword evidence="6" id="KW-1133">Transmembrane helix</keyword>
<dbReference type="Gene3D" id="3.80.10.10">
    <property type="entry name" value="Ribonuclease Inhibitor"/>
    <property type="match status" value="2"/>
</dbReference>
<dbReference type="PROSITE" id="PS51450">
    <property type="entry name" value="LRR"/>
    <property type="match status" value="2"/>
</dbReference>
<dbReference type="OrthoDB" id="10062932at2759"/>
<dbReference type="InterPro" id="IPR001611">
    <property type="entry name" value="Leu-rich_rpt"/>
</dbReference>
<dbReference type="KEGG" id="tng:GSTEN00014728G001"/>
<evidence type="ECO:0000256" key="3">
    <source>
        <dbReference type="ARBA" id="ARBA00022692"/>
    </source>
</evidence>
<evidence type="ECO:0000256" key="10">
    <source>
        <dbReference type="ARBA" id="ARBA00023319"/>
    </source>
</evidence>
<gene>
    <name evidence="12" type="ORF">GSTENG00014728001</name>
</gene>
<protein>
    <submittedName>
        <fullName evidence="12">(spotted green pufferfish) hypothetical protein</fullName>
    </submittedName>
</protein>
<comment type="subcellular location">
    <subcellularLocation>
        <location evidence="1">Membrane</location>
        <topology evidence="1">Single-pass membrane protein</topology>
    </subcellularLocation>
</comment>
<dbReference type="PANTHER" id="PTHR45842">
    <property type="entry name" value="SYNAPTIC ADHESION-LIKE MOLECULE SALM"/>
    <property type="match status" value="1"/>
</dbReference>
<dbReference type="InterPro" id="IPR003598">
    <property type="entry name" value="Ig_sub2"/>
</dbReference>
<dbReference type="GO" id="GO:0016020">
    <property type="term" value="C:membrane"/>
    <property type="evidence" value="ECO:0007669"/>
    <property type="project" value="UniProtKB-SubCell"/>
</dbReference>
<dbReference type="InterPro" id="IPR000483">
    <property type="entry name" value="Cys-rich_flank_reg_C"/>
</dbReference>
<dbReference type="SUPFAM" id="SSF52058">
    <property type="entry name" value="L domain-like"/>
    <property type="match status" value="1"/>
</dbReference>
<evidence type="ECO:0000256" key="9">
    <source>
        <dbReference type="ARBA" id="ARBA00023180"/>
    </source>
</evidence>
<dbReference type="InterPro" id="IPR036179">
    <property type="entry name" value="Ig-like_dom_sf"/>
</dbReference>
<feature type="domain" description="Ig-like" evidence="11">
    <location>
        <begin position="772"/>
        <end position="806"/>
    </location>
</feature>
<dbReference type="InterPro" id="IPR050467">
    <property type="entry name" value="LRFN"/>
</dbReference>
<keyword evidence="5" id="KW-0677">Repeat</keyword>
<keyword evidence="3" id="KW-0812">Transmembrane</keyword>
<evidence type="ECO:0000259" key="11">
    <source>
        <dbReference type="PROSITE" id="PS50835"/>
    </source>
</evidence>
<dbReference type="InterPro" id="IPR003591">
    <property type="entry name" value="Leu-rich_rpt_typical-subtyp"/>
</dbReference>
<dbReference type="SUPFAM" id="SSF48726">
    <property type="entry name" value="Immunoglobulin"/>
    <property type="match status" value="4"/>
</dbReference>
<dbReference type="Gene3D" id="2.60.40.10">
    <property type="entry name" value="Immunoglobulins"/>
    <property type="match status" value="4"/>
</dbReference>
<feature type="domain" description="Ig-like" evidence="11">
    <location>
        <begin position="574"/>
        <end position="666"/>
    </location>
</feature>
<dbReference type="AlphaFoldDB" id="Q4SPP9"/>
<keyword evidence="9" id="KW-0325">Glycoprotein</keyword>
<evidence type="ECO:0000256" key="8">
    <source>
        <dbReference type="ARBA" id="ARBA00023157"/>
    </source>
</evidence>
<evidence type="ECO:0000256" key="1">
    <source>
        <dbReference type="ARBA" id="ARBA00004167"/>
    </source>
</evidence>
<accession>Q4SPP9</accession>
<dbReference type="InterPro" id="IPR013098">
    <property type="entry name" value="Ig_I-set"/>
</dbReference>
<dbReference type="FunFam" id="2.60.40.10:FF:000076">
    <property type="entry name" value="Leucine-rich repeat and Ig domain-containing 4"/>
    <property type="match status" value="1"/>
</dbReference>
<keyword evidence="10" id="KW-0393">Immunoglobulin domain</keyword>
<dbReference type="EMBL" id="CAAE01014537">
    <property type="protein sequence ID" value="CAF97383.1"/>
    <property type="molecule type" value="Genomic_DNA"/>
</dbReference>
<dbReference type="SMART" id="SM00408">
    <property type="entry name" value="IGc2"/>
    <property type="match status" value="3"/>
</dbReference>
<dbReference type="InterPro" id="IPR003599">
    <property type="entry name" value="Ig_sub"/>
</dbReference>
<sequence length="838" mass="94443">MARKTVRRLHGSGHGVEATTFCTMSVRACGASYLQRWLLRLLFFLAATSSEGADCPRACVCNVPSEMHCTFRYLAAIPDHIQPHVERINFGYNSITALRENDLLGLGKLELLMLHSNKIVDIEDNTFQNLRSLQVLKMSFNKIKKINKGTLKGLENLMRLYLDHNQIEFINPEAFYGLTNLQLVHLESNHLQQIHPDTFITMRHNQVFKVSSVRTLHLSDNQLKTLPADAFSGCSKLENLFLHSNPWACDCRMSWFAHWAKKNPGLFKCKRDKRYPNGLLCPVCQNPVPYNNRNLFLLPVDAFTCSKPWIDPHLKQRNITVDEGDFTPVSPRDFIAPLGTIQMNLSNQFQSDASLSCSVQRPSAFENLNQTLEVEEGNNVILLNADITSYLVCNVEHDHIQRLWQILATYSDAPMRLERGSLLTRTPEMVYQYSEIKTEEGLQTNVEAEIKASPAWLMQGELSFQLDRTSTTYTTLHIRYQSMVTLRVETTSPKKSHYSWTMIKRDNETKTEHTVVRGNSIIIKGKMGKYEVLHNGTLSIHNTNIKDRGQYLCTAENDHGMDKLLVTLSVVAYPSRILEPKLRQIKVLAGNTAEVTCKAEGRPTPSISWILPNRTQVRGLNTEWGRVSVTPEGALVIKDLSMNDRGHYKCIASNQAGGDIATVQLHVVAAPPGIMEEKRQQVNIGVSQSALLPCTGQGRPQPTIHWVLHDGSHLPSKRLTSNTRTLVHENGTLYIENVTQADSGKYECIATSSTGSEKRVVILVVEKAASAPHIVETFQRKMELFFGDQLRLNCSAVGDPRPKIMWRLPSKAMLDQGHSNGRGSHFATWIMVPFLLIA</sequence>
<dbReference type="SMART" id="SM00409">
    <property type="entry name" value="IG"/>
    <property type="match status" value="3"/>
</dbReference>
<dbReference type="Pfam" id="PF07679">
    <property type="entry name" value="I-set"/>
    <property type="match status" value="2"/>
</dbReference>
<reference evidence="12" key="1">
    <citation type="journal article" date="2004" name="Nature">
        <title>Genome duplication in the teleost fish Tetraodon nigroviridis reveals the early vertebrate proto-karyotype.</title>
        <authorList>
            <person name="Jaillon O."/>
            <person name="Aury J.-M."/>
            <person name="Brunet F."/>
            <person name="Petit J.-L."/>
            <person name="Stange-Thomann N."/>
            <person name="Mauceli E."/>
            <person name="Bouneau L."/>
            <person name="Fischer C."/>
            <person name="Ozouf-Costaz C."/>
            <person name="Bernot A."/>
            <person name="Nicaud S."/>
            <person name="Jaffe D."/>
            <person name="Fisher S."/>
            <person name="Lutfalla G."/>
            <person name="Dossat C."/>
            <person name="Segurens B."/>
            <person name="Dasilva C."/>
            <person name="Salanoubat M."/>
            <person name="Levy M."/>
            <person name="Boudet N."/>
            <person name="Castellano S."/>
            <person name="Anthouard V."/>
            <person name="Jubin C."/>
            <person name="Castelli V."/>
            <person name="Katinka M."/>
            <person name="Vacherie B."/>
            <person name="Biemont C."/>
            <person name="Skalli Z."/>
            <person name="Cattolico L."/>
            <person name="Poulain J."/>
            <person name="De Berardinis V."/>
            <person name="Cruaud C."/>
            <person name="Duprat S."/>
            <person name="Brottier P."/>
            <person name="Coutanceau J.-P."/>
            <person name="Gouzy J."/>
            <person name="Parra G."/>
            <person name="Lardier G."/>
            <person name="Chapple C."/>
            <person name="McKernan K.J."/>
            <person name="McEwan P."/>
            <person name="Bosak S."/>
            <person name="Kellis M."/>
            <person name="Volff J.-N."/>
            <person name="Guigo R."/>
            <person name="Zody M.C."/>
            <person name="Mesirov J."/>
            <person name="Lindblad-Toh K."/>
            <person name="Birren B."/>
            <person name="Nusbaum C."/>
            <person name="Kahn D."/>
            <person name="Robinson-Rechavi M."/>
            <person name="Laudet V."/>
            <person name="Schachter V."/>
            <person name="Quetier F."/>
            <person name="Saurin W."/>
            <person name="Scarpelli C."/>
            <person name="Wincker P."/>
            <person name="Lander E.S."/>
            <person name="Weissenbach J."/>
            <person name="Roest Crollius H."/>
        </authorList>
    </citation>
    <scope>NUCLEOTIDE SEQUENCE [LARGE SCALE GENOMIC DNA]</scope>
</reference>
<name>Q4SPP9_TETNG</name>
<evidence type="ECO:0000256" key="5">
    <source>
        <dbReference type="ARBA" id="ARBA00022737"/>
    </source>
</evidence>
<keyword evidence="2" id="KW-0433">Leucine-rich repeat</keyword>
<dbReference type="SMART" id="SM00082">
    <property type="entry name" value="LRRCT"/>
    <property type="match status" value="1"/>
</dbReference>
<dbReference type="FunFam" id="2.60.40.10:FF:000032">
    <property type="entry name" value="palladin isoform X1"/>
    <property type="match status" value="1"/>
</dbReference>
<feature type="domain" description="Ig-like" evidence="11">
    <location>
        <begin position="362"/>
        <end position="569"/>
    </location>
</feature>
<reference evidence="12" key="2">
    <citation type="submission" date="2004-02" db="EMBL/GenBank/DDBJ databases">
        <authorList>
            <consortium name="Genoscope"/>
            <consortium name="Whitehead Institute Centre for Genome Research"/>
        </authorList>
    </citation>
    <scope>NUCLEOTIDE SEQUENCE</scope>
</reference>
<evidence type="ECO:0000313" key="12">
    <source>
        <dbReference type="EMBL" id="CAF97383.1"/>
    </source>
</evidence>
<dbReference type="InterPro" id="IPR032675">
    <property type="entry name" value="LRR_dom_sf"/>
</dbReference>
<evidence type="ECO:0000256" key="6">
    <source>
        <dbReference type="ARBA" id="ARBA00022989"/>
    </source>
</evidence>
<keyword evidence="7" id="KW-0472">Membrane</keyword>
<dbReference type="InterPro" id="IPR013783">
    <property type="entry name" value="Ig-like_fold"/>
</dbReference>
<comment type="caution">
    <text evidence="12">The sequence shown here is derived from an EMBL/GenBank/DDBJ whole genome shotgun (WGS) entry which is preliminary data.</text>
</comment>
<dbReference type="CDD" id="cd00096">
    <property type="entry name" value="Ig"/>
    <property type="match status" value="1"/>
</dbReference>
<dbReference type="PANTHER" id="PTHR45842:SF2">
    <property type="entry name" value="IMMUNOGLOBULIN SUPERFAMILY MEMBER 10"/>
    <property type="match status" value="1"/>
</dbReference>
<dbReference type="InterPro" id="IPR007110">
    <property type="entry name" value="Ig-like_dom"/>
</dbReference>
<dbReference type="SMART" id="SM00369">
    <property type="entry name" value="LRR_TYP"/>
    <property type="match status" value="5"/>
</dbReference>
<dbReference type="FunFam" id="3.80.10.10:FF:000103">
    <property type="entry name" value="Immunoglobulin superfamily member 10"/>
    <property type="match status" value="1"/>
</dbReference>
<evidence type="ECO:0000256" key="4">
    <source>
        <dbReference type="ARBA" id="ARBA00022729"/>
    </source>
</evidence>
<evidence type="ECO:0000256" key="7">
    <source>
        <dbReference type="ARBA" id="ARBA00023136"/>
    </source>
</evidence>